<dbReference type="Gene3D" id="3.40.1620.10">
    <property type="entry name" value="YefM-like domain"/>
    <property type="match status" value="1"/>
</dbReference>
<evidence type="ECO:0000313" key="3">
    <source>
        <dbReference type="EMBL" id="GGF87234.1"/>
    </source>
</evidence>
<dbReference type="SUPFAM" id="SSF143120">
    <property type="entry name" value="YefM-like"/>
    <property type="match status" value="1"/>
</dbReference>
<comment type="function">
    <text evidence="2">Antitoxin component of a type II toxin-antitoxin (TA) system.</text>
</comment>
<comment type="caution">
    <text evidence="3">The sequence shown here is derived from an EMBL/GenBank/DDBJ whole genome shotgun (WGS) entry which is preliminary data.</text>
</comment>
<dbReference type="Gene3D" id="6.10.250.330">
    <property type="match status" value="1"/>
</dbReference>
<dbReference type="RefSeq" id="WP_188583980.1">
    <property type="nucleotide sequence ID" value="NZ_BMCT01000012.1"/>
</dbReference>
<proteinExistence type="inferred from homology"/>
<name>A0A917CFH2_9HYPH</name>
<evidence type="ECO:0000313" key="4">
    <source>
        <dbReference type="Proteomes" id="UP000606044"/>
    </source>
</evidence>
<dbReference type="NCBIfam" id="TIGR01552">
    <property type="entry name" value="phd_fam"/>
    <property type="match status" value="1"/>
</dbReference>
<dbReference type="InterPro" id="IPR036165">
    <property type="entry name" value="YefM-like_sf"/>
</dbReference>
<dbReference type="Pfam" id="PF02604">
    <property type="entry name" value="PhdYeFM_antitox"/>
    <property type="match status" value="1"/>
</dbReference>
<reference evidence="3" key="1">
    <citation type="journal article" date="2014" name="Int. J. Syst. Evol. Microbiol.">
        <title>Complete genome sequence of Corynebacterium casei LMG S-19264T (=DSM 44701T), isolated from a smear-ripened cheese.</title>
        <authorList>
            <consortium name="US DOE Joint Genome Institute (JGI-PGF)"/>
            <person name="Walter F."/>
            <person name="Albersmeier A."/>
            <person name="Kalinowski J."/>
            <person name="Ruckert C."/>
        </authorList>
    </citation>
    <scope>NUCLEOTIDE SEQUENCE</scope>
    <source>
        <strain evidence="3">CCM 7897</strain>
    </source>
</reference>
<keyword evidence="4" id="KW-1185">Reference proteome</keyword>
<dbReference type="EMBL" id="BMCT01000012">
    <property type="protein sequence ID" value="GGF87234.1"/>
    <property type="molecule type" value="Genomic_DNA"/>
</dbReference>
<gene>
    <name evidence="3" type="ORF">GCM10007301_53930</name>
</gene>
<protein>
    <recommendedName>
        <fullName evidence="2">Antitoxin</fullName>
    </recommendedName>
</protein>
<dbReference type="Proteomes" id="UP000606044">
    <property type="component" value="Unassembled WGS sequence"/>
</dbReference>
<dbReference type="InterPro" id="IPR006442">
    <property type="entry name" value="Antitoxin_Phd/YefM"/>
</dbReference>
<organism evidence="3 4">
    <name type="scientific">Azorhizobium oxalatiphilum</name>
    <dbReference type="NCBI Taxonomy" id="980631"/>
    <lineage>
        <taxon>Bacteria</taxon>
        <taxon>Pseudomonadati</taxon>
        <taxon>Pseudomonadota</taxon>
        <taxon>Alphaproteobacteria</taxon>
        <taxon>Hyphomicrobiales</taxon>
        <taxon>Xanthobacteraceae</taxon>
        <taxon>Azorhizobium</taxon>
    </lineage>
</organism>
<evidence type="ECO:0000256" key="1">
    <source>
        <dbReference type="ARBA" id="ARBA00009981"/>
    </source>
</evidence>
<reference evidence="3" key="2">
    <citation type="submission" date="2020-09" db="EMBL/GenBank/DDBJ databases">
        <authorList>
            <person name="Sun Q."/>
            <person name="Sedlacek I."/>
        </authorList>
    </citation>
    <scope>NUCLEOTIDE SEQUENCE</scope>
    <source>
        <strain evidence="3">CCM 7897</strain>
    </source>
</reference>
<evidence type="ECO:0000256" key="2">
    <source>
        <dbReference type="RuleBase" id="RU362080"/>
    </source>
</evidence>
<dbReference type="AlphaFoldDB" id="A0A917CFH2"/>
<comment type="similarity">
    <text evidence="1 2">Belongs to the phD/YefM antitoxin family.</text>
</comment>
<sequence length="87" mass="8916">MTTRAPDLIRISAAGANLCEVMDQVQGTGAPVVLTRGAAEAVVVAPLSNRNGMEETLHLLSSPAGAARLNEAIGELNAGRGPVSRRP</sequence>
<accession>A0A917CFH2</accession>